<dbReference type="AlphaFoldDB" id="A0AA39ZE86"/>
<dbReference type="EMBL" id="JAULSY010000049">
    <property type="protein sequence ID" value="KAK0668903.1"/>
    <property type="molecule type" value="Genomic_DNA"/>
</dbReference>
<evidence type="ECO:0000313" key="3">
    <source>
        <dbReference type="Proteomes" id="UP001174997"/>
    </source>
</evidence>
<gene>
    <name evidence="2" type="ORF">QBC41DRAFT_320863</name>
</gene>
<sequence length="100" mass="10773">MHLIHLKLTGSLVVLTDYVILFVLPCGGVSCNPTFGQWFCVCVCVLAGMLDRSEVRSARHKEASESRADGSNYLMQSVLTSSDNHLAPCCSCPPTPLVSS</sequence>
<reference evidence="2" key="1">
    <citation type="submission" date="2023-06" db="EMBL/GenBank/DDBJ databases">
        <title>Genome-scale phylogeny and comparative genomics of the fungal order Sordariales.</title>
        <authorList>
            <consortium name="Lawrence Berkeley National Laboratory"/>
            <person name="Hensen N."/>
            <person name="Bonometti L."/>
            <person name="Westerberg I."/>
            <person name="Brannstrom I.O."/>
            <person name="Guillou S."/>
            <person name="Cros-Aarteil S."/>
            <person name="Calhoun S."/>
            <person name="Haridas S."/>
            <person name="Kuo A."/>
            <person name="Mondo S."/>
            <person name="Pangilinan J."/>
            <person name="Riley R."/>
            <person name="Labutti K."/>
            <person name="Andreopoulos B."/>
            <person name="Lipzen A."/>
            <person name="Chen C."/>
            <person name="Yanf M."/>
            <person name="Daum C."/>
            <person name="Ng V."/>
            <person name="Clum A."/>
            <person name="Steindorff A."/>
            <person name="Ohm R."/>
            <person name="Martin F."/>
            <person name="Silar P."/>
            <person name="Natvig D."/>
            <person name="Lalanne C."/>
            <person name="Gautier V."/>
            <person name="Ament-Velasquez S.L."/>
            <person name="Kruys A."/>
            <person name="Hutchinson M.I."/>
            <person name="Powell A.J."/>
            <person name="Barry K."/>
            <person name="Miller A.N."/>
            <person name="Grigoriev I.V."/>
            <person name="Debuchy R."/>
            <person name="Gladieux P."/>
            <person name="Thoren M.H."/>
            <person name="Johannesson H."/>
        </authorList>
    </citation>
    <scope>NUCLEOTIDE SEQUENCE</scope>
    <source>
        <strain evidence="2">CBS 307.81</strain>
    </source>
</reference>
<evidence type="ECO:0000256" key="1">
    <source>
        <dbReference type="SAM" id="SignalP"/>
    </source>
</evidence>
<feature type="chain" id="PRO_5041449286" description="Secreted protein" evidence="1">
    <location>
        <begin position="32"/>
        <end position="100"/>
    </location>
</feature>
<evidence type="ECO:0000313" key="2">
    <source>
        <dbReference type="EMBL" id="KAK0668903.1"/>
    </source>
</evidence>
<dbReference type="PROSITE" id="PS51257">
    <property type="entry name" value="PROKAR_LIPOPROTEIN"/>
    <property type="match status" value="1"/>
</dbReference>
<name>A0AA39ZE86_9PEZI</name>
<proteinExistence type="predicted"/>
<feature type="signal peptide" evidence="1">
    <location>
        <begin position="1"/>
        <end position="31"/>
    </location>
</feature>
<protein>
    <recommendedName>
        <fullName evidence="4">Secreted protein</fullName>
    </recommendedName>
</protein>
<evidence type="ECO:0008006" key="4">
    <source>
        <dbReference type="Google" id="ProtNLM"/>
    </source>
</evidence>
<keyword evidence="1" id="KW-0732">Signal</keyword>
<keyword evidence="3" id="KW-1185">Reference proteome</keyword>
<organism evidence="2 3">
    <name type="scientific">Cercophora samala</name>
    <dbReference type="NCBI Taxonomy" id="330535"/>
    <lineage>
        <taxon>Eukaryota</taxon>
        <taxon>Fungi</taxon>
        <taxon>Dikarya</taxon>
        <taxon>Ascomycota</taxon>
        <taxon>Pezizomycotina</taxon>
        <taxon>Sordariomycetes</taxon>
        <taxon>Sordariomycetidae</taxon>
        <taxon>Sordariales</taxon>
        <taxon>Lasiosphaeriaceae</taxon>
        <taxon>Cercophora</taxon>
    </lineage>
</organism>
<dbReference type="Proteomes" id="UP001174997">
    <property type="component" value="Unassembled WGS sequence"/>
</dbReference>
<comment type="caution">
    <text evidence="2">The sequence shown here is derived from an EMBL/GenBank/DDBJ whole genome shotgun (WGS) entry which is preliminary data.</text>
</comment>
<accession>A0AA39ZE86</accession>